<comment type="similarity">
    <text evidence="2">Belongs to the ROK (NagC/XylR) family.</text>
</comment>
<dbReference type="GO" id="GO:0016301">
    <property type="term" value="F:kinase activity"/>
    <property type="evidence" value="ECO:0007669"/>
    <property type="project" value="UniProtKB-KW"/>
</dbReference>
<dbReference type="CDD" id="cd23763">
    <property type="entry name" value="ASKHA_ATPase_ROK"/>
    <property type="match status" value="1"/>
</dbReference>
<dbReference type="Gene3D" id="3.30.420.40">
    <property type="match status" value="3"/>
</dbReference>
<dbReference type="SUPFAM" id="SSF53067">
    <property type="entry name" value="Actin-like ATPase domain"/>
    <property type="match status" value="1"/>
</dbReference>
<dbReference type="AlphaFoldDB" id="A0A6V8SE39"/>
<keyword evidence="4" id="KW-0808">Transferase</keyword>
<dbReference type="InterPro" id="IPR036390">
    <property type="entry name" value="WH_DNA-bd_sf"/>
</dbReference>
<dbReference type="PANTHER" id="PTHR18964">
    <property type="entry name" value="ROK (REPRESSOR, ORF, KINASE) FAMILY"/>
    <property type="match status" value="1"/>
</dbReference>
<dbReference type="SUPFAM" id="SSF46785">
    <property type="entry name" value="Winged helix' DNA-binding domain"/>
    <property type="match status" value="1"/>
</dbReference>
<proteinExistence type="inferred from homology"/>
<organism evidence="4 5">
    <name type="scientific">Clostridium fungisolvens</name>
    <dbReference type="NCBI Taxonomy" id="1604897"/>
    <lineage>
        <taxon>Bacteria</taxon>
        <taxon>Bacillati</taxon>
        <taxon>Bacillota</taxon>
        <taxon>Clostridia</taxon>
        <taxon>Eubacteriales</taxon>
        <taxon>Clostridiaceae</taxon>
        <taxon>Clostridium</taxon>
    </lineage>
</organism>
<sequence>MSELSGRPNILKRLNSDIIKNALKNLESATKAELVQETGISLTTVGVILSKLIEEGEVQNQGYDESSGGRRAERYTLNLNYSLAVALCVENKYLDYAVGNSAGELLEEGRVEITETKQINAVEDVLNSLIDKFDSIKCIGIGVPAAVANGRLFTGTKLEEWHNFNVQDYLEKKYNIPVIMENDLNAIAVGFANNHLKEDGVSSSKFLNMIYINFMTTGIGSGIIANGMLIRGFSNYAGEISFLQLGNGDTFASTVTKEHTNDEYANAIAIAIGNLSCIVNPEYVVIGGDAFEEYNLDLINEYCSRYIPQNVRPKIIHAEDYREDYISGIMHLTIEEMNSGIRLVTTKRL</sequence>
<comment type="function">
    <text evidence="1">Transcriptional repressor of xylose-utilizing enzymes.</text>
</comment>
<dbReference type="Proteomes" id="UP000580568">
    <property type="component" value="Unassembled WGS sequence"/>
</dbReference>
<dbReference type="Gene3D" id="1.10.10.10">
    <property type="entry name" value="Winged helix-like DNA-binding domain superfamily/Winged helix DNA-binding domain"/>
    <property type="match status" value="1"/>
</dbReference>
<evidence type="ECO:0000256" key="2">
    <source>
        <dbReference type="ARBA" id="ARBA00006479"/>
    </source>
</evidence>
<dbReference type="Pfam" id="PF00480">
    <property type="entry name" value="ROK"/>
    <property type="match status" value="1"/>
</dbReference>
<keyword evidence="4" id="KW-0418">Kinase</keyword>
<comment type="caution">
    <text evidence="4">The sequence shown here is derived from an EMBL/GenBank/DDBJ whole genome shotgun (WGS) entry which is preliminary data.</text>
</comment>
<accession>A0A6V8SE39</accession>
<keyword evidence="3" id="KW-0859">Xylose metabolism</keyword>
<evidence type="ECO:0000256" key="3">
    <source>
        <dbReference type="ARBA" id="ARBA00022629"/>
    </source>
</evidence>
<dbReference type="InterPro" id="IPR043129">
    <property type="entry name" value="ATPase_NBD"/>
</dbReference>
<dbReference type="PANTHER" id="PTHR18964:SF149">
    <property type="entry name" value="BIFUNCTIONAL UDP-N-ACETYLGLUCOSAMINE 2-EPIMERASE_N-ACETYLMANNOSAMINE KINASE"/>
    <property type="match status" value="1"/>
</dbReference>
<keyword evidence="3" id="KW-0119">Carbohydrate metabolism</keyword>
<dbReference type="RefSeq" id="WP_183276844.1">
    <property type="nucleotide sequence ID" value="NZ_BLZR01000001.1"/>
</dbReference>
<evidence type="ECO:0000256" key="1">
    <source>
        <dbReference type="ARBA" id="ARBA00002486"/>
    </source>
</evidence>
<dbReference type="EMBL" id="BLZR01000001">
    <property type="protein sequence ID" value="GFP75330.1"/>
    <property type="molecule type" value="Genomic_DNA"/>
</dbReference>
<reference evidence="4 5" key="1">
    <citation type="submission" date="2020-07" db="EMBL/GenBank/DDBJ databases">
        <title>A new beta-1,3-glucan-decomposing anaerobic bacterium isolated from anoxic soil subjected to biological soil disinfestation.</title>
        <authorList>
            <person name="Ueki A."/>
            <person name="Tonouchi A."/>
        </authorList>
    </citation>
    <scope>NUCLEOTIDE SEQUENCE [LARGE SCALE GENOMIC DNA]</scope>
    <source>
        <strain evidence="4 5">TW1</strain>
    </source>
</reference>
<dbReference type="InterPro" id="IPR036388">
    <property type="entry name" value="WH-like_DNA-bd_sf"/>
</dbReference>
<dbReference type="GO" id="GO:0042732">
    <property type="term" value="P:D-xylose metabolic process"/>
    <property type="evidence" value="ECO:0007669"/>
    <property type="project" value="UniProtKB-KW"/>
</dbReference>
<protein>
    <submittedName>
        <fullName evidence="4">N-acetyl-D-glucosamine kinase</fullName>
    </submittedName>
</protein>
<evidence type="ECO:0000313" key="4">
    <source>
        <dbReference type="EMBL" id="GFP75330.1"/>
    </source>
</evidence>
<dbReference type="InterPro" id="IPR000600">
    <property type="entry name" value="ROK"/>
</dbReference>
<keyword evidence="5" id="KW-1185">Reference proteome</keyword>
<gene>
    <name evidence="4" type="ORF">bsdtw1_01404</name>
</gene>
<evidence type="ECO:0000313" key="5">
    <source>
        <dbReference type="Proteomes" id="UP000580568"/>
    </source>
</evidence>
<name>A0A6V8SE39_9CLOT</name>